<accession>A0A1V6LRW6</accession>
<sequence>MEKIKKRWDIVKNWQLVFPIIGFLLTLATGYYFARKVLHLIDFNNTPWEWPITLLGTCLLTYLLLKFFLWCFQKLKNKWVTQYRWEMIAIFIVFAITGSLSARLAAPLVHLLGLDYETSSGWLYWPVRILIIFPIYQLLLVAIGWLFGQFQFFWAFEKRMLKKMRLGFLIP</sequence>
<gene>
    <name evidence="3" type="ORF">BUL40_07500</name>
</gene>
<dbReference type="RefSeq" id="WP_080318729.1">
    <property type="nucleotide sequence ID" value="NZ_MTBC01000004.1"/>
</dbReference>
<dbReference type="Pfam" id="PF20584">
    <property type="entry name" value="DUF6787"/>
    <property type="match status" value="1"/>
</dbReference>
<feature type="transmembrane region" description="Helical" evidence="1">
    <location>
        <begin position="54"/>
        <end position="73"/>
    </location>
</feature>
<dbReference type="Proteomes" id="UP000191680">
    <property type="component" value="Unassembled WGS sequence"/>
</dbReference>
<evidence type="ECO:0000313" key="4">
    <source>
        <dbReference type="Proteomes" id="UP000191680"/>
    </source>
</evidence>
<evidence type="ECO:0000313" key="3">
    <source>
        <dbReference type="EMBL" id="OQD42931.1"/>
    </source>
</evidence>
<dbReference type="AlphaFoldDB" id="A0A1V6LRW6"/>
<organism evidence="3 4">
    <name type="scientific">Croceivirga radicis</name>
    <dbReference type="NCBI Taxonomy" id="1929488"/>
    <lineage>
        <taxon>Bacteria</taxon>
        <taxon>Pseudomonadati</taxon>
        <taxon>Bacteroidota</taxon>
        <taxon>Flavobacteriia</taxon>
        <taxon>Flavobacteriales</taxon>
        <taxon>Flavobacteriaceae</taxon>
        <taxon>Croceivirga</taxon>
    </lineage>
</organism>
<dbReference type="GO" id="GO:0016740">
    <property type="term" value="F:transferase activity"/>
    <property type="evidence" value="ECO:0007669"/>
    <property type="project" value="UniProtKB-KW"/>
</dbReference>
<keyword evidence="4" id="KW-1185">Reference proteome</keyword>
<dbReference type="InterPro" id="IPR046714">
    <property type="entry name" value="DUF6787"/>
</dbReference>
<feature type="transmembrane region" description="Helical" evidence="1">
    <location>
        <begin position="16"/>
        <end position="34"/>
    </location>
</feature>
<evidence type="ECO:0000259" key="2">
    <source>
        <dbReference type="Pfam" id="PF20584"/>
    </source>
</evidence>
<proteinExistence type="predicted"/>
<protein>
    <submittedName>
        <fullName evidence="3">Prolipoprotein diacylglyceryl transferase</fullName>
    </submittedName>
</protein>
<comment type="caution">
    <text evidence="3">The sequence shown here is derived from an EMBL/GenBank/DDBJ whole genome shotgun (WGS) entry which is preliminary data.</text>
</comment>
<dbReference type="OrthoDB" id="1151370at2"/>
<keyword evidence="1" id="KW-0812">Transmembrane</keyword>
<keyword evidence="3" id="KW-0449">Lipoprotein</keyword>
<keyword evidence="1" id="KW-1133">Transmembrane helix</keyword>
<evidence type="ECO:0000256" key="1">
    <source>
        <dbReference type="SAM" id="Phobius"/>
    </source>
</evidence>
<feature type="transmembrane region" description="Helical" evidence="1">
    <location>
        <begin position="129"/>
        <end position="156"/>
    </location>
</feature>
<keyword evidence="3" id="KW-0808">Transferase</keyword>
<reference evidence="3 4" key="1">
    <citation type="submission" date="2016-12" db="EMBL/GenBank/DDBJ databases">
        <authorList>
            <person name="Song W.-J."/>
            <person name="Kurnit D.M."/>
        </authorList>
    </citation>
    <scope>NUCLEOTIDE SEQUENCE [LARGE SCALE GENOMIC DNA]</scope>
    <source>
        <strain evidence="3 4">HSG9</strain>
    </source>
</reference>
<keyword evidence="1" id="KW-0472">Membrane</keyword>
<name>A0A1V6LRW6_9FLAO</name>
<feature type="domain" description="DUF6787" evidence="2">
    <location>
        <begin position="90"/>
        <end position="167"/>
    </location>
</feature>
<feature type="transmembrane region" description="Helical" evidence="1">
    <location>
        <begin position="85"/>
        <end position="109"/>
    </location>
</feature>
<dbReference type="EMBL" id="MTBC01000004">
    <property type="protein sequence ID" value="OQD42931.1"/>
    <property type="molecule type" value="Genomic_DNA"/>
</dbReference>